<comment type="caution">
    <text evidence="1">The sequence shown here is derived from an EMBL/GenBank/DDBJ whole genome shotgun (WGS) entry which is preliminary data.</text>
</comment>
<evidence type="ECO:0000313" key="2">
    <source>
        <dbReference type="Proteomes" id="UP000824540"/>
    </source>
</evidence>
<gene>
    <name evidence="1" type="ORF">JZ751_016727</name>
</gene>
<sequence length="270" mass="29804">MSTGITVTRSGKTGLVLNTNLVWQIMATRVNQIWKTFLRAELLELLERVVRNGGCGRKVPLSLKSAFPSDLHFHSAGICSIRRKRQTREQNTIINVPLAIPSIEMQMIFKGDILSQVPPRCYPHQQEARGGSVLRSHALTPLGLSAILKQSAFSMASSATFNVQHSSISYVDKRPGLNVYITSDTLPYANCCRIQWEETGRALSVSAQTVPHNRGRAAVIYGRDPLSCLFQLQLLPFLPLIVSGGASRCFEEHNSFSRPAAGRLNASRGF</sequence>
<organism evidence="1 2">
    <name type="scientific">Albula glossodonta</name>
    <name type="common">roundjaw bonefish</name>
    <dbReference type="NCBI Taxonomy" id="121402"/>
    <lineage>
        <taxon>Eukaryota</taxon>
        <taxon>Metazoa</taxon>
        <taxon>Chordata</taxon>
        <taxon>Craniata</taxon>
        <taxon>Vertebrata</taxon>
        <taxon>Euteleostomi</taxon>
        <taxon>Actinopterygii</taxon>
        <taxon>Neopterygii</taxon>
        <taxon>Teleostei</taxon>
        <taxon>Albuliformes</taxon>
        <taxon>Albulidae</taxon>
        <taxon>Albula</taxon>
    </lineage>
</organism>
<dbReference type="Proteomes" id="UP000824540">
    <property type="component" value="Unassembled WGS sequence"/>
</dbReference>
<keyword evidence="2" id="KW-1185">Reference proteome</keyword>
<dbReference type="EMBL" id="JAFBMS010000029">
    <property type="protein sequence ID" value="KAG9342225.1"/>
    <property type="molecule type" value="Genomic_DNA"/>
</dbReference>
<reference evidence="1" key="1">
    <citation type="thesis" date="2021" institute="BYU ScholarsArchive" country="Provo, UT, USA">
        <title>Applications of and Algorithms for Genome Assembly and Genomic Analyses with an Emphasis on Marine Teleosts.</title>
        <authorList>
            <person name="Pickett B.D."/>
        </authorList>
    </citation>
    <scope>NUCLEOTIDE SEQUENCE</scope>
    <source>
        <strain evidence="1">HI-2016</strain>
    </source>
</reference>
<accession>A0A8T2NPD7</accession>
<evidence type="ECO:0000313" key="1">
    <source>
        <dbReference type="EMBL" id="KAG9342225.1"/>
    </source>
</evidence>
<protein>
    <submittedName>
        <fullName evidence="1">Uncharacterized protein</fullName>
    </submittedName>
</protein>
<dbReference type="AlphaFoldDB" id="A0A8T2NPD7"/>
<name>A0A8T2NPD7_9TELE</name>
<proteinExistence type="predicted"/>